<evidence type="ECO:0000256" key="2">
    <source>
        <dbReference type="ARBA" id="ARBA00022448"/>
    </source>
</evidence>
<dbReference type="SUPFAM" id="SSF103473">
    <property type="entry name" value="MFS general substrate transporter"/>
    <property type="match status" value="1"/>
</dbReference>
<feature type="transmembrane region" description="Helical" evidence="7">
    <location>
        <begin position="82"/>
        <end position="99"/>
    </location>
</feature>
<sequence>MVDVTGRHARLGVLILSNPPEPHMHNMPLSPGEAERAPLSRGKAFALLALIILLVEVIPLAYNFVTPALPEIAKHFGTANVGWVITIVTLMLAASTPLVGKLGDIYGKKRMMLVSAAVFGVGSLLGALAPNFELFLVGRGLQGAGMAILVLAYGLIRDILPPSIIPVAVGFVATGMGASTILGPIIGGYLIDHFGYTGVFWAQLLHVAVVGIAVAIFVPETTLRTRSKLDVLGAAILGLGAFVLLFGIGKATAWGYTAPQTLLCVGGGLAILAGWLLYERTPKEPLIDLQMLKHGPVAKTLAASGFVQFVLVSHSMLIPMFVMTDPDLGLGYGFGVTALAVAIYTVPTGVVSMIAGPVGGYFTRRIGPAPVLVFGGASLALGSFLLATLHHSTVQMMFGQLVIGLGLGSASATLPNLIMRTVPAQTQGIAGGMLNLSGSLGSAIGSQVMIAIVAIPGVVLVGRAAQYSEKGFVYAFFTLAVAGMLAAVMGLLLIRNKIERPVDVASPKSEMVA</sequence>
<feature type="transmembrane region" description="Helical" evidence="7">
    <location>
        <begin position="44"/>
        <end position="62"/>
    </location>
</feature>
<dbReference type="eggNOG" id="COG2814">
    <property type="taxonomic scope" value="Bacteria"/>
</dbReference>
<evidence type="ECO:0000259" key="8">
    <source>
        <dbReference type="PROSITE" id="PS50850"/>
    </source>
</evidence>
<keyword evidence="3" id="KW-1003">Cell membrane</keyword>
<dbReference type="InterPro" id="IPR036259">
    <property type="entry name" value="MFS_trans_sf"/>
</dbReference>
<dbReference type="TCDB" id="2.A.1.3.64">
    <property type="family name" value="the major facilitator superfamily (mfs)"/>
</dbReference>
<feature type="transmembrane region" description="Helical" evidence="7">
    <location>
        <begin position="397"/>
        <end position="419"/>
    </location>
</feature>
<evidence type="ECO:0000256" key="7">
    <source>
        <dbReference type="SAM" id="Phobius"/>
    </source>
</evidence>
<feature type="transmembrane region" description="Helical" evidence="7">
    <location>
        <begin position="163"/>
        <end position="186"/>
    </location>
</feature>
<evidence type="ECO:0000256" key="1">
    <source>
        <dbReference type="ARBA" id="ARBA00004651"/>
    </source>
</evidence>
<feature type="transmembrane region" description="Helical" evidence="7">
    <location>
        <begin position="135"/>
        <end position="156"/>
    </location>
</feature>
<dbReference type="Gene3D" id="1.20.1250.20">
    <property type="entry name" value="MFS general substrate transporter like domains"/>
    <property type="match status" value="1"/>
</dbReference>
<evidence type="ECO:0000313" key="10">
    <source>
        <dbReference type="Proteomes" id="UP000008710"/>
    </source>
</evidence>
<keyword evidence="6 7" id="KW-0472">Membrane</keyword>
<evidence type="ECO:0000256" key="4">
    <source>
        <dbReference type="ARBA" id="ARBA00022692"/>
    </source>
</evidence>
<dbReference type="EMBL" id="CP000431">
    <property type="protein sequence ID" value="ABG97569.1"/>
    <property type="molecule type" value="Genomic_DNA"/>
</dbReference>
<keyword evidence="5 7" id="KW-1133">Transmembrane helix</keyword>
<keyword evidence="2" id="KW-0813">Transport</keyword>
<feature type="domain" description="Major facilitator superfamily (MFS) profile" evidence="8">
    <location>
        <begin position="47"/>
        <end position="498"/>
    </location>
</feature>
<protein>
    <submittedName>
        <fullName evidence="9">Multidrug transporter, MFS superfamily protein</fullName>
    </submittedName>
</protein>
<keyword evidence="4 7" id="KW-0812">Transmembrane</keyword>
<organism evidence="9 10">
    <name type="scientific">Rhodococcus jostii (strain RHA1)</name>
    <dbReference type="NCBI Taxonomy" id="101510"/>
    <lineage>
        <taxon>Bacteria</taxon>
        <taxon>Bacillati</taxon>
        <taxon>Actinomycetota</taxon>
        <taxon>Actinomycetes</taxon>
        <taxon>Mycobacteriales</taxon>
        <taxon>Nocardiaceae</taxon>
        <taxon>Rhodococcus</taxon>
    </lineage>
</organism>
<dbReference type="PROSITE" id="PS50850">
    <property type="entry name" value="MFS"/>
    <property type="match status" value="1"/>
</dbReference>
<dbReference type="Gene3D" id="1.20.1720.10">
    <property type="entry name" value="Multidrug resistance protein D"/>
    <property type="match status" value="1"/>
</dbReference>
<feature type="transmembrane region" description="Helical" evidence="7">
    <location>
        <begin position="371"/>
        <end position="391"/>
    </location>
</feature>
<evidence type="ECO:0000256" key="5">
    <source>
        <dbReference type="ARBA" id="ARBA00022989"/>
    </source>
</evidence>
<name>Q0S4G7_RHOJR</name>
<feature type="transmembrane region" description="Helical" evidence="7">
    <location>
        <begin position="229"/>
        <end position="248"/>
    </location>
</feature>
<feature type="transmembrane region" description="Helical" evidence="7">
    <location>
        <begin position="472"/>
        <end position="494"/>
    </location>
</feature>
<evidence type="ECO:0000256" key="6">
    <source>
        <dbReference type="ARBA" id="ARBA00023136"/>
    </source>
</evidence>
<dbReference type="GO" id="GO:0022857">
    <property type="term" value="F:transmembrane transporter activity"/>
    <property type="evidence" value="ECO:0007669"/>
    <property type="project" value="InterPro"/>
</dbReference>
<dbReference type="Proteomes" id="UP000008710">
    <property type="component" value="Chromosome"/>
</dbReference>
<proteinExistence type="predicted"/>
<dbReference type="InterPro" id="IPR011701">
    <property type="entry name" value="MFS"/>
</dbReference>
<dbReference type="AlphaFoldDB" id="Q0S4G7"/>
<feature type="transmembrane region" description="Helical" evidence="7">
    <location>
        <begin position="299"/>
        <end position="322"/>
    </location>
</feature>
<gene>
    <name evidence="9" type="ordered locus">RHA1_ro05792</name>
</gene>
<comment type="subcellular location">
    <subcellularLocation>
        <location evidence="1">Cell membrane</location>
        <topology evidence="1">Multi-pass membrane protein</topology>
    </subcellularLocation>
</comment>
<dbReference type="PANTHER" id="PTHR42718">
    <property type="entry name" value="MAJOR FACILITATOR SUPERFAMILY MULTIDRUG TRANSPORTER MFSC"/>
    <property type="match status" value="1"/>
</dbReference>
<dbReference type="KEGG" id="rha:RHA1_ro05792"/>
<dbReference type="GO" id="GO:0005886">
    <property type="term" value="C:plasma membrane"/>
    <property type="evidence" value="ECO:0007669"/>
    <property type="project" value="UniProtKB-SubCell"/>
</dbReference>
<feature type="transmembrane region" description="Helical" evidence="7">
    <location>
        <begin position="334"/>
        <end position="359"/>
    </location>
</feature>
<dbReference type="InterPro" id="IPR020846">
    <property type="entry name" value="MFS_dom"/>
</dbReference>
<evidence type="ECO:0000313" key="9">
    <source>
        <dbReference type="EMBL" id="ABG97569.1"/>
    </source>
</evidence>
<dbReference type="HOGENOM" id="CLU_000960_28_3_11"/>
<feature type="transmembrane region" description="Helical" evidence="7">
    <location>
        <begin position="198"/>
        <end position="217"/>
    </location>
</feature>
<dbReference type="Pfam" id="PF07690">
    <property type="entry name" value="MFS_1"/>
    <property type="match status" value="1"/>
</dbReference>
<accession>Q0S4G7</accession>
<feature type="transmembrane region" description="Helical" evidence="7">
    <location>
        <begin position="111"/>
        <end position="129"/>
    </location>
</feature>
<evidence type="ECO:0000256" key="3">
    <source>
        <dbReference type="ARBA" id="ARBA00022475"/>
    </source>
</evidence>
<feature type="transmembrane region" description="Helical" evidence="7">
    <location>
        <begin position="440"/>
        <end position="460"/>
    </location>
</feature>
<reference evidence="10" key="1">
    <citation type="journal article" date="2006" name="Proc. Natl. Acad. Sci. U.S.A.">
        <title>The complete genome of Rhodococcus sp. RHA1 provides insights into a catabolic powerhouse.</title>
        <authorList>
            <person name="McLeod M.P."/>
            <person name="Warren R.L."/>
            <person name="Hsiao W.W.L."/>
            <person name="Araki N."/>
            <person name="Myhre M."/>
            <person name="Fernandes C."/>
            <person name="Miyazawa D."/>
            <person name="Wong W."/>
            <person name="Lillquist A.L."/>
            <person name="Wang D."/>
            <person name="Dosanjh M."/>
            <person name="Hara H."/>
            <person name="Petrescu A."/>
            <person name="Morin R.D."/>
            <person name="Yang G."/>
            <person name="Stott J.M."/>
            <person name="Schein J.E."/>
            <person name="Shin H."/>
            <person name="Smailus D."/>
            <person name="Siddiqui A.S."/>
            <person name="Marra M.A."/>
            <person name="Jones S.J.M."/>
            <person name="Holt R."/>
            <person name="Brinkman F.S.L."/>
            <person name="Miyauchi K."/>
            <person name="Fukuda M."/>
            <person name="Davies J.E."/>
            <person name="Mohn W.W."/>
            <person name="Eltis L.D."/>
        </authorList>
    </citation>
    <scope>NUCLEOTIDE SEQUENCE [LARGE SCALE GENOMIC DNA]</scope>
    <source>
        <strain evidence="10">RHA1</strain>
    </source>
</reference>
<dbReference type="PANTHER" id="PTHR42718:SF46">
    <property type="entry name" value="BLR6921 PROTEIN"/>
    <property type="match status" value="1"/>
</dbReference>
<feature type="transmembrane region" description="Helical" evidence="7">
    <location>
        <begin position="260"/>
        <end position="278"/>
    </location>
</feature>